<accession>A0AAD9KS35</accession>
<protein>
    <submittedName>
        <fullName evidence="2">Uncharacterized protein</fullName>
    </submittedName>
</protein>
<keyword evidence="3" id="KW-1185">Reference proteome</keyword>
<proteinExistence type="predicted"/>
<comment type="caution">
    <text evidence="2">The sequence shown here is derived from an EMBL/GenBank/DDBJ whole genome shotgun (WGS) entry which is preliminary data.</text>
</comment>
<sequence>MTAEATGGHEAVLDHDKETPSHELLTMPTADADASNGYLRKRRGSGTQIESNGFIVVDGQTREADDDGTTTEPEEVSRV</sequence>
<dbReference type="EMBL" id="JAODUO010000712">
    <property type="protein sequence ID" value="KAK2175693.1"/>
    <property type="molecule type" value="Genomic_DNA"/>
</dbReference>
<reference evidence="2" key="1">
    <citation type="journal article" date="2023" name="Mol. Biol. Evol.">
        <title>Third-Generation Sequencing Reveals the Adaptive Role of the Epigenome in Three Deep-Sea Polychaetes.</title>
        <authorList>
            <person name="Perez M."/>
            <person name="Aroh O."/>
            <person name="Sun Y."/>
            <person name="Lan Y."/>
            <person name="Juniper S.K."/>
            <person name="Young C.R."/>
            <person name="Angers B."/>
            <person name="Qian P.Y."/>
        </authorList>
    </citation>
    <scope>NUCLEOTIDE SEQUENCE</scope>
    <source>
        <strain evidence="2">R07B-5</strain>
    </source>
</reference>
<dbReference type="AlphaFoldDB" id="A0AAD9KS35"/>
<name>A0AAD9KS35_RIDPI</name>
<feature type="region of interest" description="Disordered" evidence="1">
    <location>
        <begin position="1"/>
        <end position="79"/>
    </location>
</feature>
<evidence type="ECO:0000256" key="1">
    <source>
        <dbReference type="SAM" id="MobiDB-lite"/>
    </source>
</evidence>
<feature type="compositionally biased region" description="Basic and acidic residues" evidence="1">
    <location>
        <begin position="11"/>
        <end position="21"/>
    </location>
</feature>
<feature type="compositionally biased region" description="Acidic residues" evidence="1">
    <location>
        <begin position="64"/>
        <end position="79"/>
    </location>
</feature>
<gene>
    <name evidence="2" type="ORF">NP493_710g00008</name>
</gene>
<organism evidence="2 3">
    <name type="scientific">Ridgeia piscesae</name>
    <name type="common">Tubeworm</name>
    <dbReference type="NCBI Taxonomy" id="27915"/>
    <lineage>
        <taxon>Eukaryota</taxon>
        <taxon>Metazoa</taxon>
        <taxon>Spiralia</taxon>
        <taxon>Lophotrochozoa</taxon>
        <taxon>Annelida</taxon>
        <taxon>Polychaeta</taxon>
        <taxon>Sedentaria</taxon>
        <taxon>Canalipalpata</taxon>
        <taxon>Sabellida</taxon>
        <taxon>Siboglinidae</taxon>
        <taxon>Ridgeia</taxon>
    </lineage>
</organism>
<evidence type="ECO:0000313" key="2">
    <source>
        <dbReference type="EMBL" id="KAK2175693.1"/>
    </source>
</evidence>
<dbReference type="Proteomes" id="UP001209878">
    <property type="component" value="Unassembled WGS sequence"/>
</dbReference>
<evidence type="ECO:0000313" key="3">
    <source>
        <dbReference type="Proteomes" id="UP001209878"/>
    </source>
</evidence>